<feature type="transmembrane region" description="Helical" evidence="6">
    <location>
        <begin position="12"/>
        <end position="33"/>
    </location>
</feature>
<dbReference type="EMBL" id="AMGO01000052">
    <property type="protein sequence ID" value="EKE43658.1"/>
    <property type="molecule type" value="Genomic_DNA"/>
</dbReference>
<keyword evidence="8" id="KW-1185">Reference proteome</keyword>
<keyword evidence="2" id="KW-1003">Cell membrane</keyword>
<evidence type="ECO:0000256" key="1">
    <source>
        <dbReference type="ARBA" id="ARBA00004651"/>
    </source>
</evidence>
<feature type="transmembrane region" description="Helical" evidence="6">
    <location>
        <begin position="73"/>
        <end position="94"/>
    </location>
</feature>
<evidence type="ECO:0000256" key="2">
    <source>
        <dbReference type="ARBA" id="ARBA00022475"/>
    </source>
</evidence>
<sequence>MQDLLGVIDPAMVGFMFATTAFPGPNAVLMLSVGSRYGVRAGLPVLLGFGIGNAAAKGVTAAGMRWVASLDPMVIEVAQWIAIVFLAWFTIRILRRKAPLQAKGGAVTGKARSRPGQVVDGIGFQFCNPKVWVTGFAAAAIFCTPDVNEVGHAMSFAAVAFPCVLVGAGIWLVVGQQGARWLTAPMIVRGLDLMLVGLLALAAVPILFL</sequence>
<dbReference type="PANTHER" id="PTHR30086">
    <property type="entry name" value="ARGININE EXPORTER PROTEIN ARGO"/>
    <property type="match status" value="1"/>
</dbReference>
<evidence type="ECO:0000313" key="7">
    <source>
        <dbReference type="EMBL" id="EKE43658.1"/>
    </source>
</evidence>
<feature type="transmembrane region" description="Helical" evidence="6">
    <location>
        <begin position="153"/>
        <end position="174"/>
    </location>
</feature>
<keyword evidence="3 6" id="KW-0812">Transmembrane</keyword>
<evidence type="ECO:0000256" key="3">
    <source>
        <dbReference type="ARBA" id="ARBA00022692"/>
    </source>
</evidence>
<name>K2H7S3_9RHOB</name>
<dbReference type="InterPro" id="IPR001123">
    <property type="entry name" value="LeuE-type"/>
</dbReference>
<evidence type="ECO:0000256" key="6">
    <source>
        <dbReference type="SAM" id="Phobius"/>
    </source>
</evidence>
<feature type="transmembrane region" description="Helical" evidence="6">
    <location>
        <begin position="131"/>
        <end position="147"/>
    </location>
</feature>
<accession>K2H7S3</accession>
<keyword evidence="4 6" id="KW-1133">Transmembrane helix</keyword>
<dbReference type="PANTHER" id="PTHR30086:SF20">
    <property type="entry name" value="ARGININE EXPORTER PROTEIN ARGO-RELATED"/>
    <property type="match status" value="1"/>
</dbReference>
<evidence type="ECO:0000313" key="8">
    <source>
        <dbReference type="Proteomes" id="UP000006765"/>
    </source>
</evidence>
<reference evidence="7 8" key="1">
    <citation type="journal article" date="2012" name="J. Bacteriol.">
        <title>Draft Genome Sequence of Oceaniovalibus guishaninsula JLT2003T.</title>
        <authorList>
            <person name="Tang K."/>
            <person name="Liu K."/>
            <person name="Jiao N."/>
        </authorList>
    </citation>
    <scope>NUCLEOTIDE SEQUENCE [LARGE SCALE GENOMIC DNA]</scope>
    <source>
        <strain evidence="7 8">JLT2003</strain>
    </source>
</reference>
<protein>
    <recommendedName>
        <fullName evidence="9">Lysine transporter LysE</fullName>
    </recommendedName>
</protein>
<feature type="transmembrane region" description="Helical" evidence="6">
    <location>
        <begin position="45"/>
        <end position="67"/>
    </location>
</feature>
<evidence type="ECO:0008006" key="9">
    <source>
        <dbReference type="Google" id="ProtNLM"/>
    </source>
</evidence>
<dbReference type="AlphaFoldDB" id="K2H7S3"/>
<dbReference type="RefSeq" id="WP_007427542.1">
    <property type="nucleotide sequence ID" value="NZ_AMGO01000052.1"/>
</dbReference>
<dbReference type="OrthoDB" id="9812084at2"/>
<comment type="caution">
    <text evidence="7">The sequence shown here is derived from an EMBL/GenBank/DDBJ whole genome shotgun (WGS) entry which is preliminary data.</text>
</comment>
<proteinExistence type="predicted"/>
<dbReference type="STRING" id="1231392.OCGS_2390"/>
<keyword evidence="5 6" id="KW-0472">Membrane</keyword>
<evidence type="ECO:0000256" key="5">
    <source>
        <dbReference type="ARBA" id="ARBA00023136"/>
    </source>
</evidence>
<dbReference type="GO" id="GO:0005886">
    <property type="term" value="C:plasma membrane"/>
    <property type="evidence" value="ECO:0007669"/>
    <property type="project" value="UniProtKB-SubCell"/>
</dbReference>
<evidence type="ECO:0000256" key="4">
    <source>
        <dbReference type="ARBA" id="ARBA00022989"/>
    </source>
</evidence>
<organism evidence="7 8">
    <name type="scientific">Oceaniovalibus guishaninsula JLT2003</name>
    <dbReference type="NCBI Taxonomy" id="1231392"/>
    <lineage>
        <taxon>Bacteria</taxon>
        <taxon>Pseudomonadati</taxon>
        <taxon>Pseudomonadota</taxon>
        <taxon>Alphaproteobacteria</taxon>
        <taxon>Rhodobacterales</taxon>
        <taxon>Roseobacteraceae</taxon>
        <taxon>Oceaniovalibus</taxon>
    </lineage>
</organism>
<dbReference type="eggNOG" id="COG1280">
    <property type="taxonomic scope" value="Bacteria"/>
</dbReference>
<dbReference type="Pfam" id="PF01810">
    <property type="entry name" value="LysE"/>
    <property type="match status" value="1"/>
</dbReference>
<gene>
    <name evidence="7" type="ORF">OCGS_2390</name>
</gene>
<dbReference type="GO" id="GO:0033228">
    <property type="term" value="P:cysteine export across plasma membrane"/>
    <property type="evidence" value="ECO:0007669"/>
    <property type="project" value="TreeGrafter"/>
</dbReference>
<comment type="subcellular location">
    <subcellularLocation>
        <location evidence="1">Cell membrane</location>
        <topology evidence="1">Multi-pass membrane protein</topology>
    </subcellularLocation>
</comment>
<dbReference type="GO" id="GO:0015171">
    <property type="term" value="F:amino acid transmembrane transporter activity"/>
    <property type="evidence" value="ECO:0007669"/>
    <property type="project" value="TreeGrafter"/>
</dbReference>
<dbReference type="Proteomes" id="UP000006765">
    <property type="component" value="Unassembled WGS sequence"/>
</dbReference>
<feature type="transmembrane region" description="Helical" evidence="6">
    <location>
        <begin position="186"/>
        <end position="208"/>
    </location>
</feature>